<sequence length="239" mass="25269">MTPVPGVYGAQGLLFDCDGVLVDSDEAAAEAWNAWAREYAPGFDFERDIVHGRPARDTIAELVPSVDRSRAVHALMLREVETAAMVRALPGALELLTSLPATGWTVVTSGVLLVAQARLRAAGLPCPHALVTADDVRHGKPAPDPYRLGARRLGVPAARTVVFEDADAGVRSARSAGVGLAVGVGDRGLHTSAHVVVADLSGIRFDGTQLDLRGARQLRAPSALLEHTETGEDRHDRIA</sequence>
<dbReference type="SFLD" id="SFLDG01129">
    <property type="entry name" value="C1.5:_HAD__Beta-PGM__Phosphata"/>
    <property type="match status" value="1"/>
</dbReference>
<protein>
    <submittedName>
        <fullName evidence="1">Sugar-phosphatase</fullName>
        <ecNumber evidence="1">3.1.3.23</ecNumber>
    </submittedName>
</protein>
<organism evidence="1 2">
    <name type="scientific">Cryobacterium roopkundense</name>
    <dbReference type="NCBI Taxonomy" id="1001240"/>
    <lineage>
        <taxon>Bacteria</taxon>
        <taxon>Bacillati</taxon>
        <taxon>Actinomycetota</taxon>
        <taxon>Actinomycetes</taxon>
        <taxon>Micrococcales</taxon>
        <taxon>Microbacteriaceae</taxon>
        <taxon>Cryobacterium</taxon>
    </lineage>
</organism>
<dbReference type="EMBL" id="JACHBQ010000001">
    <property type="protein sequence ID" value="MBB5643285.1"/>
    <property type="molecule type" value="Genomic_DNA"/>
</dbReference>
<dbReference type="InterPro" id="IPR051806">
    <property type="entry name" value="HAD-like_SPP"/>
</dbReference>
<reference evidence="1 2" key="1">
    <citation type="submission" date="2020-08" db="EMBL/GenBank/DDBJ databases">
        <title>Sequencing the genomes of 1000 actinobacteria strains.</title>
        <authorList>
            <person name="Klenk H.-P."/>
        </authorList>
    </citation>
    <scope>NUCLEOTIDE SEQUENCE [LARGE SCALE GENOMIC DNA]</scope>
    <source>
        <strain evidence="1 2">DSM 21065</strain>
    </source>
</reference>
<dbReference type="SFLD" id="SFLDS00003">
    <property type="entry name" value="Haloacid_Dehalogenase"/>
    <property type="match status" value="1"/>
</dbReference>
<dbReference type="SUPFAM" id="SSF56784">
    <property type="entry name" value="HAD-like"/>
    <property type="match status" value="1"/>
</dbReference>
<dbReference type="PANTHER" id="PTHR43481">
    <property type="entry name" value="FRUCTOSE-1-PHOSPHATE PHOSPHATASE"/>
    <property type="match status" value="1"/>
</dbReference>
<keyword evidence="1" id="KW-0378">Hydrolase</keyword>
<dbReference type="InterPro" id="IPR036412">
    <property type="entry name" value="HAD-like_sf"/>
</dbReference>
<dbReference type="Gene3D" id="1.10.150.240">
    <property type="entry name" value="Putative phosphatase, domain 2"/>
    <property type="match status" value="1"/>
</dbReference>
<dbReference type="PANTHER" id="PTHR43481:SF4">
    <property type="entry name" value="GLYCEROL-1-PHOSPHATE PHOSPHOHYDROLASE 1-RELATED"/>
    <property type="match status" value="1"/>
</dbReference>
<dbReference type="InterPro" id="IPR006439">
    <property type="entry name" value="HAD-SF_hydro_IA"/>
</dbReference>
<dbReference type="GO" id="GO:0050308">
    <property type="term" value="F:sugar-phosphatase activity"/>
    <property type="evidence" value="ECO:0007669"/>
    <property type="project" value="UniProtKB-EC"/>
</dbReference>
<evidence type="ECO:0000313" key="2">
    <source>
        <dbReference type="Proteomes" id="UP000561726"/>
    </source>
</evidence>
<dbReference type="InterPro" id="IPR023214">
    <property type="entry name" value="HAD_sf"/>
</dbReference>
<dbReference type="NCBIfam" id="TIGR01509">
    <property type="entry name" value="HAD-SF-IA-v3"/>
    <property type="match status" value="1"/>
</dbReference>
<dbReference type="OrthoDB" id="9800058at2"/>
<dbReference type="Pfam" id="PF00702">
    <property type="entry name" value="Hydrolase"/>
    <property type="match status" value="1"/>
</dbReference>
<dbReference type="RefSeq" id="WP_084141105.1">
    <property type="nucleotide sequence ID" value="NZ_JACHBQ010000001.1"/>
</dbReference>
<evidence type="ECO:0000313" key="1">
    <source>
        <dbReference type="EMBL" id="MBB5643285.1"/>
    </source>
</evidence>
<accession>A0A7W9E6P9</accession>
<gene>
    <name evidence="1" type="ORF">BJ997_003833</name>
</gene>
<comment type="caution">
    <text evidence="1">The sequence shown here is derived from an EMBL/GenBank/DDBJ whole genome shotgun (WGS) entry which is preliminary data.</text>
</comment>
<name>A0A7W9E6P9_9MICO</name>
<dbReference type="InterPro" id="IPR023198">
    <property type="entry name" value="PGP-like_dom2"/>
</dbReference>
<dbReference type="Gene3D" id="3.40.50.1000">
    <property type="entry name" value="HAD superfamily/HAD-like"/>
    <property type="match status" value="1"/>
</dbReference>
<dbReference type="EC" id="3.1.3.23" evidence="1"/>
<dbReference type="AlphaFoldDB" id="A0A7W9E6P9"/>
<dbReference type="Proteomes" id="UP000561726">
    <property type="component" value="Unassembled WGS sequence"/>
</dbReference>
<proteinExistence type="predicted"/>